<dbReference type="InParanoid" id="A0A2H3CR77"/>
<accession>A0A2H3CR77</accession>
<dbReference type="OrthoDB" id="1877767at2759"/>
<dbReference type="EMBL" id="KZ293796">
    <property type="protein sequence ID" value="PBK79247.1"/>
    <property type="molecule type" value="Genomic_DNA"/>
</dbReference>
<sequence length="103" mass="11197">MQRRGLVTNRIRLGGEVMVVVISKRVPYLAGTLSLTAMSLCLGYHRVTQFGPGDGYEEEEIFYVTLELGNVEPTLIPSCDSYHLVGLDTPTPSLQLAGTVLNG</sequence>
<protein>
    <recommendedName>
        <fullName evidence="1">Transcription factor TFIIIC triple barrel domain-containing protein</fullName>
    </recommendedName>
</protein>
<keyword evidence="3" id="KW-1185">Reference proteome</keyword>
<proteinExistence type="predicted"/>
<gene>
    <name evidence="2" type="ORF">ARMGADRAFT_174896</name>
</gene>
<name>A0A2H3CR77_ARMGA</name>
<dbReference type="Gene3D" id="2.60.40.4370">
    <property type="match status" value="1"/>
</dbReference>
<feature type="domain" description="Transcription factor TFIIIC triple barrel" evidence="1">
    <location>
        <begin position="57"/>
        <end position="103"/>
    </location>
</feature>
<evidence type="ECO:0000313" key="2">
    <source>
        <dbReference type="EMBL" id="PBK79247.1"/>
    </source>
</evidence>
<dbReference type="InterPro" id="IPR019481">
    <property type="entry name" value="TFIIIC_triple_barrel"/>
</dbReference>
<reference evidence="3" key="1">
    <citation type="journal article" date="2017" name="Nat. Ecol. Evol.">
        <title>Genome expansion and lineage-specific genetic innovations in the forest pathogenic fungi Armillaria.</title>
        <authorList>
            <person name="Sipos G."/>
            <person name="Prasanna A.N."/>
            <person name="Walter M.C."/>
            <person name="O'Connor E."/>
            <person name="Balint B."/>
            <person name="Krizsan K."/>
            <person name="Kiss B."/>
            <person name="Hess J."/>
            <person name="Varga T."/>
            <person name="Slot J."/>
            <person name="Riley R."/>
            <person name="Boka B."/>
            <person name="Rigling D."/>
            <person name="Barry K."/>
            <person name="Lee J."/>
            <person name="Mihaltcheva S."/>
            <person name="LaButti K."/>
            <person name="Lipzen A."/>
            <person name="Waldron R."/>
            <person name="Moloney N.M."/>
            <person name="Sperisen C."/>
            <person name="Kredics L."/>
            <person name="Vagvoelgyi C."/>
            <person name="Patrignani A."/>
            <person name="Fitzpatrick D."/>
            <person name="Nagy I."/>
            <person name="Doyle S."/>
            <person name="Anderson J.B."/>
            <person name="Grigoriev I.V."/>
            <person name="Gueldener U."/>
            <person name="Muensterkoetter M."/>
            <person name="Nagy L.G."/>
        </authorList>
    </citation>
    <scope>NUCLEOTIDE SEQUENCE [LARGE SCALE GENOMIC DNA]</scope>
    <source>
        <strain evidence="3">Ar21-2</strain>
    </source>
</reference>
<organism evidence="2 3">
    <name type="scientific">Armillaria gallica</name>
    <name type="common">Bulbous honey fungus</name>
    <name type="synonym">Armillaria bulbosa</name>
    <dbReference type="NCBI Taxonomy" id="47427"/>
    <lineage>
        <taxon>Eukaryota</taxon>
        <taxon>Fungi</taxon>
        <taxon>Dikarya</taxon>
        <taxon>Basidiomycota</taxon>
        <taxon>Agaricomycotina</taxon>
        <taxon>Agaricomycetes</taxon>
        <taxon>Agaricomycetidae</taxon>
        <taxon>Agaricales</taxon>
        <taxon>Marasmiineae</taxon>
        <taxon>Physalacriaceae</taxon>
        <taxon>Armillaria</taxon>
    </lineage>
</organism>
<evidence type="ECO:0000259" key="1">
    <source>
        <dbReference type="Pfam" id="PF10419"/>
    </source>
</evidence>
<dbReference type="STRING" id="47427.A0A2H3CR77"/>
<dbReference type="AlphaFoldDB" id="A0A2H3CR77"/>
<evidence type="ECO:0000313" key="3">
    <source>
        <dbReference type="Proteomes" id="UP000217790"/>
    </source>
</evidence>
<dbReference type="Proteomes" id="UP000217790">
    <property type="component" value="Unassembled WGS sequence"/>
</dbReference>
<dbReference type="Pfam" id="PF10419">
    <property type="entry name" value="TFIIIC_sub6"/>
    <property type="match status" value="1"/>
</dbReference>